<evidence type="ECO:0000313" key="1">
    <source>
        <dbReference type="EMBL" id="JAH42189.1"/>
    </source>
</evidence>
<reference evidence="1" key="1">
    <citation type="submission" date="2014-11" db="EMBL/GenBank/DDBJ databases">
        <authorList>
            <person name="Amaro Gonzalez C."/>
        </authorList>
    </citation>
    <scope>NUCLEOTIDE SEQUENCE</scope>
</reference>
<protein>
    <submittedName>
        <fullName evidence="1">Uncharacterized protein</fullName>
    </submittedName>
</protein>
<name>A0A0E9SLC3_ANGAN</name>
<accession>A0A0E9SLC3</accession>
<sequence length="44" mass="5348">MICHFMTEWAMCFEIWLFPKSLKLFNFYLVIASISKTHFYVSHS</sequence>
<dbReference type="EMBL" id="GBXM01066388">
    <property type="protein sequence ID" value="JAH42189.1"/>
    <property type="molecule type" value="Transcribed_RNA"/>
</dbReference>
<reference evidence="1" key="2">
    <citation type="journal article" date="2015" name="Fish Shellfish Immunol.">
        <title>Early steps in the European eel (Anguilla anguilla)-Vibrio vulnificus interaction in the gills: Role of the RtxA13 toxin.</title>
        <authorList>
            <person name="Callol A."/>
            <person name="Pajuelo D."/>
            <person name="Ebbesson L."/>
            <person name="Teles M."/>
            <person name="MacKenzie S."/>
            <person name="Amaro C."/>
        </authorList>
    </citation>
    <scope>NUCLEOTIDE SEQUENCE</scope>
</reference>
<dbReference type="AlphaFoldDB" id="A0A0E9SLC3"/>
<proteinExistence type="predicted"/>
<organism evidence="1">
    <name type="scientific">Anguilla anguilla</name>
    <name type="common">European freshwater eel</name>
    <name type="synonym">Muraena anguilla</name>
    <dbReference type="NCBI Taxonomy" id="7936"/>
    <lineage>
        <taxon>Eukaryota</taxon>
        <taxon>Metazoa</taxon>
        <taxon>Chordata</taxon>
        <taxon>Craniata</taxon>
        <taxon>Vertebrata</taxon>
        <taxon>Euteleostomi</taxon>
        <taxon>Actinopterygii</taxon>
        <taxon>Neopterygii</taxon>
        <taxon>Teleostei</taxon>
        <taxon>Anguilliformes</taxon>
        <taxon>Anguillidae</taxon>
        <taxon>Anguilla</taxon>
    </lineage>
</organism>